<proteinExistence type="predicted"/>
<evidence type="ECO:0000256" key="1">
    <source>
        <dbReference type="SAM" id="MobiDB-lite"/>
    </source>
</evidence>
<organism evidence="3 4">
    <name type="scientific">Ramalina farinacea</name>
    <dbReference type="NCBI Taxonomy" id="258253"/>
    <lineage>
        <taxon>Eukaryota</taxon>
        <taxon>Fungi</taxon>
        <taxon>Dikarya</taxon>
        <taxon>Ascomycota</taxon>
        <taxon>Pezizomycotina</taxon>
        <taxon>Lecanoromycetes</taxon>
        <taxon>OSLEUM clade</taxon>
        <taxon>Lecanoromycetidae</taxon>
        <taxon>Lecanorales</taxon>
        <taxon>Lecanorineae</taxon>
        <taxon>Ramalinaceae</taxon>
        <taxon>Ramalina</taxon>
    </lineage>
</organism>
<feature type="compositionally biased region" description="Low complexity" evidence="1">
    <location>
        <begin position="215"/>
        <end position="231"/>
    </location>
</feature>
<evidence type="ECO:0000313" key="4">
    <source>
        <dbReference type="Proteomes" id="UP001161017"/>
    </source>
</evidence>
<keyword evidence="2" id="KW-0732">Signal</keyword>
<feature type="region of interest" description="Disordered" evidence="1">
    <location>
        <begin position="43"/>
        <end position="65"/>
    </location>
</feature>
<dbReference type="AlphaFoldDB" id="A0AA43QE11"/>
<dbReference type="Proteomes" id="UP001161017">
    <property type="component" value="Unassembled WGS sequence"/>
</dbReference>
<sequence length="275" mass="28631">MRVQLVTLLAALHYLAAAQTPPGFAPAAQQGLDVTFSNQGETVPRSDGILVSPKGKHDEATSSKTSSLTITDTTLPPAVLPLDQAFESFFLIMLDLDIAVNATFRTTLVQWMAQGLVNEGSSQNLSAASTEQDSIIAPYISPNPMAGTGKHRYLILLFAQPPQFQFPEAFDYLNRPTNETLRAALNVTKFAAAAGLGELVGATYWLEQSVNATSNGTTGPTGSATGSAAASRTLGPGTSLTPAPSPFTGTGHRLRSGALLTAGVSAVCTLALVLV</sequence>
<dbReference type="InterPro" id="IPR008914">
    <property type="entry name" value="PEBP"/>
</dbReference>
<dbReference type="InterPro" id="IPR035810">
    <property type="entry name" value="PEBP_euk"/>
</dbReference>
<keyword evidence="4" id="KW-1185">Reference proteome</keyword>
<dbReference type="InterPro" id="IPR036610">
    <property type="entry name" value="PEBP-like_sf"/>
</dbReference>
<gene>
    <name evidence="3" type="ORF">OHK93_000006</name>
</gene>
<feature type="region of interest" description="Disordered" evidence="1">
    <location>
        <begin position="215"/>
        <end position="248"/>
    </location>
</feature>
<comment type="caution">
    <text evidence="3">The sequence shown here is derived from an EMBL/GenBank/DDBJ whole genome shotgun (WGS) entry which is preliminary data.</text>
</comment>
<dbReference type="SUPFAM" id="SSF49777">
    <property type="entry name" value="PEBP-like"/>
    <property type="match status" value="1"/>
</dbReference>
<name>A0AA43QE11_9LECA</name>
<accession>A0AA43QE11</accession>
<feature type="chain" id="PRO_5041286515" description="PEBP-like protein" evidence="2">
    <location>
        <begin position="19"/>
        <end position="275"/>
    </location>
</feature>
<dbReference type="CDD" id="cd00866">
    <property type="entry name" value="PEBP_euk"/>
    <property type="match status" value="1"/>
</dbReference>
<protein>
    <recommendedName>
        <fullName evidence="5">PEBP-like protein</fullName>
    </recommendedName>
</protein>
<dbReference type="Pfam" id="PF01161">
    <property type="entry name" value="PBP"/>
    <property type="match status" value="1"/>
</dbReference>
<reference evidence="3" key="1">
    <citation type="journal article" date="2023" name="Genome Biol. Evol.">
        <title>First Whole Genome Sequence and Flow Cytometry Genome Size Data for the Lichen-Forming Fungus Ramalina farinacea (Ascomycota).</title>
        <authorList>
            <person name="Llewellyn T."/>
            <person name="Mian S."/>
            <person name="Hill R."/>
            <person name="Leitch I.J."/>
            <person name="Gaya E."/>
        </authorList>
    </citation>
    <scope>NUCLEOTIDE SEQUENCE</scope>
    <source>
        <strain evidence="3">LIQ254RAFAR</strain>
    </source>
</reference>
<dbReference type="Gene3D" id="3.90.280.10">
    <property type="entry name" value="PEBP-like"/>
    <property type="match status" value="1"/>
</dbReference>
<evidence type="ECO:0000313" key="3">
    <source>
        <dbReference type="EMBL" id="MDI1484872.1"/>
    </source>
</evidence>
<dbReference type="PANTHER" id="PTHR11362:SF82">
    <property type="entry name" value="PHOSPHATIDYLETHANOLAMINE-BINDING PROTEIN 4"/>
    <property type="match status" value="1"/>
</dbReference>
<dbReference type="EMBL" id="JAPUFD010000001">
    <property type="protein sequence ID" value="MDI1484872.1"/>
    <property type="molecule type" value="Genomic_DNA"/>
</dbReference>
<evidence type="ECO:0008006" key="5">
    <source>
        <dbReference type="Google" id="ProtNLM"/>
    </source>
</evidence>
<dbReference type="PANTHER" id="PTHR11362">
    <property type="entry name" value="PHOSPHATIDYLETHANOLAMINE-BINDING PROTEIN"/>
    <property type="match status" value="1"/>
</dbReference>
<evidence type="ECO:0000256" key="2">
    <source>
        <dbReference type="SAM" id="SignalP"/>
    </source>
</evidence>
<feature type="signal peptide" evidence="2">
    <location>
        <begin position="1"/>
        <end position="18"/>
    </location>
</feature>